<evidence type="ECO:0000313" key="2">
    <source>
        <dbReference type="Proteomes" id="UP000290289"/>
    </source>
</evidence>
<dbReference type="EMBL" id="RDQH01000333">
    <property type="protein sequence ID" value="RXH93483.1"/>
    <property type="molecule type" value="Genomic_DNA"/>
</dbReference>
<proteinExistence type="predicted"/>
<sequence>MKPQPKGRSSYSTDQSIRQHEVGSCYDFTKVSKALRLAHNSLNNDVVDHCSNSIVMKDESAPRAYDFREMSEALSCEDNDRNSLAFHQALIIMLGRLSFLRTRENMIRSEPLKVRKVKLVNVMKTTMYNLTSRSLRK</sequence>
<gene>
    <name evidence="1" type="ORF">DVH24_014059</name>
</gene>
<name>A0A498JI94_MALDO</name>
<evidence type="ECO:0000313" key="1">
    <source>
        <dbReference type="EMBL" id="RXH93483.1"/>
    </source>
</evidence>
<keyword evidence="2" id="KW-1185">Reference proteome</keyword>
<reference evidence="1 2" key="1">
    <citation type="submission" date="2018-10" db="EMBL/GenBank/DDBJ databases">
        <title>A high-quality apple genome assembly.</title>
        <authorList>
            <person name="Hu J."/>
        </authorList>
    </citation>
    <scope>NUCLEOTIDE SEQUENCE [LARGE SCALE GENOMIC DNA]</scope>
    <source>
        <strain evidence="2">cv. HFTH1</strain>
        <tissue evidence="1">Young leaf</tissue>
    </source>
</reference>
<protein>
    <submittedName>
        <fullName evidence="1">Uncharacterized protein</fullName>
    </submittedName>
</protein>
<comment type="caution">
    <text evidence="1">The sequence shown here is derived from an EMBL/GenBank/DDBJ whole genome shotgun (WGS) entry which is preliminary data.</text>
</comment>
<dbReference type="Proteomes" id="UP000290289">
    <property type="component" value="Chromosome 7"/>
</dbReference>
<accession>A0A498JI94</accession>
<dbReference type="AlphaFoldDB" id="A0A498JI94"/>
<organism evidence="1 2">
    <name type="scientific">Malus domestica</name>
    <name type="common">Apple</name>
    <name type="synonym">Pyrus malus</name>
    <dbReference type="NCBI Taxonomy" id="3750"/>
    <lineage>
        <taxon>Eukaryota</taxon>
        <taxon>Viridiplantae</taxon>
        <taxon>Streptophyta</taxon>
        <taxon>Embryophyta</taxon>
        <taxon>Tracheophyta</taxon>
        <taxon>Spermatophyta</taxon>
        <taxon>Magnoliopsida</taxon>
        <taxon>eudicotyledons</taxon>
        <taxon>Gunneridae</taxon>
        <taxon>Pentapetalae</taxon>
        <taxon>rosids</taxon>
        <taxon>fabids</taxon>
        <taxon>Rosales</taxon>
        <taxon>Rosaceae</taxon>
        <taxon>Amygdaloideae</taxon>
        <taxon>Maleae</taxon>
        <taxon>Malus</taxon>
    </lineage>
</organism>